<dbReference type="PANTHER" id="PTHR46535">
    <property type="entry name" value="NEDD4-BINDING PROTEIN 2"/>
    <property type="match status" value="1"/>
</dbReference>
<dbReference type="AlphaFoldDB" id="A0A6J2XME6"/>
<keyword evidence="4" id="KW-1185">Reference proteome</keyword>
<dbReference type="PROSITE" id="PS51140">
    <property type="entry name" value="CUE"/>
    <property type="match status" value="1"/>
</dbReference>
<feature type="domain" description="Smr" evidence="2">
    <location>
        <begin position="961"/>
        <end position="1041"/>
    </location>
</feature>
<feature type="domain" description="CUE" evidence="3">
    <location>
        <begin position="473"/>
        <end position="516"/>
    </location>
</feature>
<dbReference type="InParanoid" id="A0A6J2XME6"/>
<dbReference type="Gene3D" id="3.30.1370.110">
    <property type="match status" value="1"/>
</dbReference>
<dbReference type="GO" id="GO:0043130">
    <property type="term" value="F:ubiquitin binding"/>
    <property type="evidence" value="ECO:0007669"/>
    <property type="project" value="InterPro"/>
</dbReference>
<dbReference type="SMART" id="SM01162">
    <property type="entry name" value="DUF1771"/>
    <property type="match status" value="1"/>
</dbReference>
<dbReference type="Gene3D" id="3.40.50.300">
    <property type="entry name" value="P-loop containing nucleotide triphosphate hydrolases"/>
    <property type="match status" value="1"/>
</dbReference>
<dbReference type="KEGG" id="soy:115879473"/>
<dbReference type="FunCoup" id="A0A6J2XME6">
    <property type="interactions" value="16"/>
</dbReference>
<sequence>MASCNIQNTSDEIVVKQLNELFGKSLNVGVIRRVAESCQFDVNASSNQLFKITRNSRGEVSRGGSPTVEKKSRKRVDIENAIRRINDGYKVLVIMRGLPGSGKSTLAKYILDSSVGLENCSPSDHIHSADDYFMKNGVYQYNSIFVNDAHGWNHERAFSVMAKGYSPVIIDNTNTQMWEMKPYAAMATDFGYILEILEPDTHWCFNDRELAKRNRHGVPKATIRNMIDRYDKNVTPMKLLTAYDCKYKLQKPPQMRLHPPILKNTIKRTCDMPPEVAAKVQHPNFTSMSNLTFSPGLTRNLMDFNEPSNQTTFSSKTESMEPKPFNSVDNLLMYEENTLSKTNILKPVQNSEIKLFDSIRSWGIDEKALHSWDIVTPLKDNEFEKVEVLPLVVIDDDDGMIETKETCVGTDDKDFVILRNLSDLSTSPQNNGIKIVQAFSRDINQNLLPRPKLRKKKLMLDKSCLTSDDLIDDEDADIEQLTNVFPNVPLQNVLYWYRKCNRDIDWTIELLLEQKEEVLTVAIEDDEGEEVREETPVVVVDSDSSSSSNSENGTRRTKKQKHLTPESLQLKRCIENKITISDVHYSDNIRKIKQRKYGELSPNHSKETIVINENDNNYQFSDNIEQIYPIKNPQQSTSNTSVLPSSPESNDEPFEFLEMDSGSSSPQQVWETVELNLGEFFVNQLEEKFGDPNLIYPKGFQTTVQVPASLARQLYTCYIESVYQQMDAQKALMEEMVKEDEEFARKLQESEAQEAAAQGGSQKVENECSEATGIPAIMREERQRNKWQKEVDKWKDLNPDNLAAMLTREKLFKAFPSVDKDVLIELLYAHNNIYKDTVDILLINTDENDIRGDIESIKDPPVSSSVLTEMREAHESCNDIEPDEEACSGNDYRQEAEKYLQKRTSLYEKAQRHFQRGNTEIAQFYSSLAAKQTFYYERANSRAATAFLGEHSQRLQDFNTLDLHFLYVKEAIPSLDYFLDMNINLLRHSTSKIVEELQIITGRGNNSQGKPRLRPAVQGHLNKRHLSYKQLNPGLLKVKITKNSKLSNEL</sequence>
<reference evidence="5" key="1">
    <citation type="submission" date="2025-08" db="UniProtKB">
        <authorList>
            <consortium name="RefSeq"/>
        </authorList>
    </citation>
    <scope>IDENTIFICATION</scope>
    <source>
        <tissue evidence="5">Gonads</tissue>
    </source>
</reference>
<evidence type="ECO:0000313" key="5">
    <source>
        <dbReference type="RefSeq" id="XP_030752231.1"/>
    </source>
</evidence>
<dbReference type="Pfam" id="PF08590">
    <property type="entry name" value="DUF1771"/>
    <property type="match status" value="1"/>
</dbReference>
<evidence type="ECO:0000259" key="2">
    <source>
        <dbReference type="PROSITE" id="PS50828"/>
    </source>
</evidence>
<feature type="region of interest" description="Disordered" evidence="1">
    <location>
        <begin position="528"/>
        <end position="564"/>
    </location>
</feature>
<dbReference type="GO" id="GO:0005634">
    <property type="term" value="C:nucleus"/>
    <property type="evidence" value="ECO:0007669"/>
    <property type="project" value="TreeGrafter"/>
</dbReference>
<accession>A0A6J2XME6</accession>
<dbReference type="PROSITE" id="PS50828">
    <property type="entry name" value="SMR"/>
    <property type="match status" value="1"/>
</dbReference>
<dbReference type="Pfam" id="PF13671">
    <property type="entry name" value="AAA_33"/>
    <property type="match status" value="1"/>
</dbReference>
<dbReference type="InterPro" id="IPR013899">
    <property type="entry name" value="DUF1771"/>
</dbReference>
<dbReference type="CDD" id="cd14279">
    <property type="entry name" value="CUE"/>
    <property type="match status" value="1"/>
</dbReference>
<dbReference type="InterPro" id="IPR002625">
    <property type="entry name" value="Smr_dom"/>
</dbReference>
<organism evidence="4 5">
    <name type="scientific">Sitophilus oryzae</name>
    <name type="common">Rice weevil</name>
    <name type="synonym">Curculio oryzae</name>
    <dbReference type="NCBI Taxonomy" id="7048"/>
    <lineage>
        <taxon>Eukaryota</taxon>
        <taxon>Metazoa</taxon>
        <taxon>Ecdysozoa</taxon>
        <taxon>Arthropoda</taxon>
        <taxon>Hexapoda</taxon>
        <taxon>Insecta</taxon>
        <taxon>Pterygota</taxon>
        <taxon>Neoptera</taxon>
        <taxon>Endopterygota</taxon>
        <taxon>Coleoptera</taxon>
        <taxon>Polyphaga</taxon>
        <taxon>Cucujiformia</taxon>
        <taxon>Curculionidae</taxon>
        <taxon>Dryophthorinae</taxon>
        <taxon>Sitophilus</taxon>
    </lineage>
</organism>
<protein>
    <submittedName>
        <fullName evidence="5">NEDD4-binding protein 2 isoform X1</fullName>
    </submittedName>
</protein>
<feature type="compositionally biased region" description="Low complexity" evidence="1">
    <location>
        <begin position="536"/>
        <end position="548"/>
    </location>
</feature>
<evidence type="ECO:0000256" key="1">
    <source>
        <dbReference type="SAM" id="MobiDB-lite"/>
    </source>
</evidence>
<dbReference type="Pfam" id="PF01713">
    <property type="entry name" value="Smr"/>
    <property type="match status" value="1"/>
</dbReference>
<dbReference type="GO" id="GO:0004519">
    <property type="term" value="F:endonuclease activity"/>
    <property type="evidence" value="ECO:0007669"/>
    <property type="project" value="TreeGrafter"/>
</dbReference>
<dbReference type="RefSeq" id="XP_030752231.1">
    <property type="nucleotide sequence ID" value="XM_030896371.1"/>
</dbReference>
<dbReference type="SMART" id="SM00463">
    <property type="entry name" value="SMR"/>
    <property type="match status" value="1"/>
</dbReference>
<name>A0A6J2XME6_SITOR</name>
<feature type="region of interest" description="Disordered" evidence="1">
    <location>
        <begin position="633"/>
        <end position="653"/>
    </location>
</feature>
<dbReference type="PANTHER" id="PTHR46535:SF1">
    <property type="entry name" value="NEDD4-BINDING PROTEIN 2"/>
    <property type="match status" value="1"/>
</dbReference>
<dbReference type="InterPro" id="IPR003892">
    <property type="entry name" value="CUE"/>
</dbReference>
<evidence type="ECO:0000259" key="3">
    <source>
        <dbReference type="PROSITE" id="PS51140"/>
    </source>
</evidence>
<evidence type="ECO:0000313" key="4">
    <source>
        <dbReference type="Proteomes" id="UP000504635"/>
    </source>
</evidence>
<proteinExistence type="predicted"/>
<feature type="compositionally biased region" description="Polar residues" evidence="1">
    <location>
        <begin position="633"/>
        <end position="648"/>
    </location>
</feature>
<dbReference type="InterPro" id="IPR036063">
    <property type="entry name" value="Smr_dom_sf"/>
</dbReference>
<dbReference type="GeneID" id="115879473"/>
<dbReference type="SUPFAM" id="SSF52540">
    <property type="entry name" value="P-loop containing nucleoside triphosphate hydrolases"/>
    <property type="match status" value="1"/>
</dbReference>
<dbReference type="Proteomes" id="UP000504635">
    <property type="component" value="Unplaced"/>
</dbReference>
<gene>
    <name evidence="5" type="primary">LOC115879473</name>
</gene>
<dbReference type="InterPro" id="IPR052772">
    <property type="entry name" value="Endo/PolyKinase_Domain-Protein"/>
</dbReference>
<dbReference type="SUPFAM" id="SSF160443">
    <property type="entry name" value="SMR domain-like"/>
    <property type="match status" value="1"/>
</dbReference>
<dbReference type="InterPro" id="IPR027417">
    <property type="entry name" value="P-loop_NTPase"/>
</dbReference>
<dbReference type="OrthoDB" id="3231855at2759"/>